<reference evidence="1 2" key="1">
    <citation type="journal article" date="2011" name="J. Bacteriol.">
        <title>Complete Genome Sequence of Alicyclobacillus acidocaldarius Strain Tc-4-1.</title>
        <authorList>
            <person name="Chen Y."/>
            <person name="He Y."/>
            <person name="Zhang B."/>
            <person name="Yang J."/>
            <person name="Li W."/>
            <person name="Dong Z."/>
            <person name="Hu S."/>
        </authorList>
    </citation>
    <scope>NUCLEOTIDE SEQUENCE [LARGE SCALE GENOMIC DNA]</scope>
    <source>
        <strain evidence="1 2">Tc-4-1</strain>
    </source>
</reference>
<evidence type="ECO:0000313" key="1">
    <source>
        <dbReference type="EMBL" id="AEJ44183.1"/>
    </source>
</evidence>
<reference evidence="2" key="2">
    <citation type="submission" date="2011-06" db="EMBL/GenBank/DDBJ databases">
        <title>The complete genome sequence of Alicyclobacillus acidocaldarius sp. Tc-4-1.</title>
        <authorList>
            <person name="Chen Y."/>
            <person name="He Y."/>
            <person name="Dong Z."/>
            <person name="Hu S."/>
        </authorList>
    </citation>
    <scope>NUCLEOTIDE SEQUENCE [LARGE SCALE GENOMIC DNA]</scope>
    <source>
        <strain evidence="2">Tc-4-1</strain>
    </source>
</reference>
<dbReference type="HOGENOM" id="CLU_2340605_0_0_9"/>
<dbReference type="AlphaFoldDB" id="F8IG31"/>
<sequence>MSWRREDRGERPMPMGAGGEKIMGFFDMLRRAAEGLGQDGQYHHDHLCVRCQVPMQYHGAHALRTGGLSRGAGLLTDLFLGERDEELLNTALERNVAVHVFVCPECGSIDFINDPRHGF</sequence>
<dbReference type="STRING" id="1048834.TC41_2280"/>
<organism evidence="1 2">
    <name type="scientific">Alicyclobacillus acidocaldarius (strain Tc-4-1)</name>
    <name type="common">Bacillus acidocaldarius</name>
    <dbReference type="NCBI Taxonomy" id="1048834"/>
    <lineage>
        <taxon>Bacteria</taxon>
        <taxon>Bacillati</taxon>
        <taxon>Bacillota</taxon>
        <taxon>Bacilli</taxon>
        <taxon>Bacillales</taxon>
        <taxon>Alicyclobacillaceae</taxon>
        <taxon>Alicyclobacillus</taxon>
    </lineage>
</organism>
<gene>
    <name evidence="1" type="ordered locus">TC41_2280</name>
</gene>
<dbReference type="Proteomes" id="UP000000292">
    <property type="component" value="Chromosome"/>
</dbReference>
<name>F8IG31_ALIAT</name>
<accession>F8IG31</accession>
<evidence type="ECO:0000313" key="2">
    <source>
        <dbReference type="Proteomes" id="UP000000292"/>
    </source>
</evidence>
<proteinExistence type="predicted"/>
<dbReference type="PATRIC" id="fig|1048834.4.peg.2158"/>
<dbReference type="EMBL" id="CP002902">
    <property type="protein sequence ID" value="AEJ44183.1"/>
    <property type="molecule type" value="Genomic_DNA"/>
</dbReference>
<dbReference type="KEGG" id="aad:TC41_2280"/>
<protein>
    <submittedName>
        <fullName evidence="1">Uncharacterized protein</fullName>
    </submittedName>
</protein>